<reference evidence="3" key="1">
    <citation type="journal article" date="2005" name="Science">
        <title>Life at depth: Photobacterium profundum genome sequence and expression analysis.</title>
        <authorList>
            <person name="Vezzi A."/>
            <person name="Campanaro S."/>
            <person name="D'Angelo M."/>
            <person name="Simonato F."/>
            <person name="Vitulo N."/>
            <person name="Lauro F.M."/>
            <person name="Cestaro A."/>
            <person name="Malacrida G."/>
            <person name="Simionati B."/>
            <person name="Cannata N."/>
            <person name="Romualdi C."/>
            <person name="Bartlett D.H."/>
            <person name="Valle G."/>
        </authorList>
    </citation>
    <scope>NUCLEOTIDE SEQUENCE [LARGE SCALE GENOMIC DNA]</scope>
    <source>
        <strain evidence="3">ATCC BAA-1253 / SS9</strain>
    </source>
</reference>
<dbReference type="Proteomes" id="UP000000593">
    <property type="component" value="Chromosome 1"/>
</dbReference>
<dbReference type="InterPro" id="IPR003615">
    <property type="entry name" value="HNH_nuc"/>
</dbReference>
<proteinExistence type="predicted"/>
<evidence type="ECO:0000259" key="1">
    <source>
        <dbReference type="SMART" id="SM00507"/>
    </source>
</evidence>
<dbReference type="GO" id="GO:0008270">
    <property type="term" value="F:zinc ion binding"/>
    <property type="evidence" value="ECO:0007669"/>
    <property type="project" value="InterPro"/>
</dbReference>
<dbReference type="CDD" id="cd00085">
    <property type="entry name" value="HNHc"/>
    <property type="match status" value="1"/>
</dbReference>
<dbReference type="HOGENOM" id="CLU_1325328_0_0_6"/>
<dbReference type="Pfam" id="PF01844">
    <property type="entry name" value="HNH"/>
    <property type="match status" value="1"/>
</dbReference>
<dbReference type="KEGG" id="ppr:PBPRA1334"/>
<protein>
    <recommendedName>
        <fullName evidence="1">HNH nuclease domain-containing protein</fullName>
    </recommendedName>
</protein>
<dbReference type="EMBL" id="CR378667">
    <property type="protein sequence ID" value="CAG19745.1"/>
    <property type="molecule type" value="Genomic_DNA"/>
</dbReference>
<dbReference type="SMART" id="SM00507">
    <property type="entry name" value="HNHc"/>
    <property type="match status" value="1"/>
</dbReference>
<dbReference type="Gene3D" id="1.10.30.50">
    <property type="match status" value="1"/>
</dbReference>
<feature type="domain" description="HNH nuclease" evidence="1">
    <location>
        <begin position="122"/>
        <end position="189"/>
    </location>
</feature>
<accession>Q6LSI1</accession>
<dbReference type="AlphaFoldDB" id="Q6LSI1"/>
<gene>
    <name evidence="2" type="primary">MLL7993</name>
    <name evidence="2" type="ordered locus">PBPRA1334</name>
</gene>
<name>Q6LSI1_PHOPR</name>
<sequence length="207" mass="23822">MVVYPEKSNQAPLAEIHKQTVFPDGVDLVWRYSPRKKDGLNDQRKEQFSNMIGGREFVLSLPSKLITFEDTLDDLFRLIACRVIADQLDGININQSNDSFPEGKRVERKHYLRERSSALVEKAKKEYALKNNGRLPCEVCGFDFRECYGFHGDSYIEAHHIVPLSELCSADGTKTRLEDLAMVCSNCHRMLHRAPRVDLCSLREQFK</sequence>
<dbReference type="GO" id="GO:0003676">
    <property type="term" value="F:nucleic acid binding"/>
    <property type="evidence" value="ECO:0007669"/>
    <property type="project" value="InterPro"/>
</dbReference>
<evidence type="ECO:0000313" key="3">
    <source>
        <dbReference type="Proteomes" id="UP000000593"/>
    </source>
</evidence>
<organism evidence="2 3">
    <name type="scientific">Photobacterium profundum (strain SS9)</name>
    <dbReference type="NCBI Taxonomy" id="298386"/>
    <lineage>
        <taxon>Bacteria</taxon>
        <taxon>Pseudomonadati</taxon>
        <taxon>Pseudomonadota</taxon>
        <taxon>Gammaproteobacteria</taxon>
        <taxon>Vibrionales</taxon>
        <taxon>Vibrionaceae</taxon>
        <taxon>Photobacterium</taxon>
    </lineage>
</organism>
<dbReference type="eggNOG" id="COG3183">
    <property type="taxonomic scope" value="Bacteria"/>
</dbReference>
<dbReference type="GO" id="GO:0004519">
    <property type="term" value="F:endonuclease activity"/>
    <property type="evidence" value="ECO:0007669"/>
    <property type="project" value="InterPro"/>
</dbReference>
<evidence type="ECO:0000313" key="2">
    <source>
        <dbReference type="EMBL" id="CAG19745.1"/>
    </source>
</evidence>
<dbReference type="InterPro" id="IPR002711">
    <property type="entry name" value="HNH"/>
</dbReference>
<keyword evidence="3" id="KW-1185">Reference proteome</keyword>